<comment type="similarity">
    <text evidence="2 9">Belongs to the membrane fusion protein (MFP) (TC 8.A.1) family.</text>
</comment>
<evidence type="ECO:0000256" key="2">
    <source>
        <dbReference type="ARBA" id="ARBA00009477"/>
    </source>
</evidence>
<dbReference type="PANTHER" id="PTHR30386">
    <property type="entry name" value="MEMBRANE FUSION SUBUNIT OF EMRAB-TOLC MULTIDRUG EFFLUX PUMP"/>
    <property type="match status" value="1"/>
</dbReference>
<dbReference type="Pfam" id="PF25994">
    <property type="entry name" value="HH_AprE"/>
    <property type="match status" value="1"/>
</dbReference>
<evidence type="ECO:0000256" key="4">
    <source>
        <dbReference type="ARBA" id="ARBA00022475"/>
    </source>
</evidence>
<evidence type="ECO:0000256" key="6">
    <source>
        <dbReference type="ARBA" id="ARBA00022692"/>
    </source>
</evidence>
<dbReference type="EMBL" id="JACHIJ010000001">
    <property type="protein sequence ID" value="MBB5050931.1"/>
    <property type="molecule type" value="Genomic_DNA"/>
</dbReference>
<name>A0A840MZ67_9BRAD</name>
<keyword evidence="8 9" id="KW-0472">Membrane</keyword>
<dbReference type="InterPro" id="IPR058982">
    <property type="entry name" value="Beta-barrel_AprE"/>
</dbReference>
<evidence type="ECO:0000313" key="13">
    <source>
        <dbReference type="EMBL" id="MBB5050931.1"/>
    </source>
</evidence>
<evidence type="ECO:0000259" key="12">
    <source>
        <dbReference type="Pfam" id="PF26002"/>
    </source>
</evidence>
<feature type="domain" description="AprE-like long alpha-helical hairpin" evidence="11">
    <location>
        <begin position="113"/>
        <end position="301"/>
    </location>
</feature>
<evidence type="ECO:0000256" key="9">
    <source>
        <dbReference type="RuleBase" id="RU365093"/>
    </source>
</evidence>
<keyword evidence="3 9" id="KW-0813">Transport</keyword>
<protein>
    <recommendedName>
        <fullName evidence="9">Membrane fusion protein (MFP) family protein</fullName>
    </recommendedName>
</protein>
<dbReference type="PRINTS" id="PR01490">
    <property type="entry name" value="RTXTOXIND"/>
</dbReference>
<keyword evidence="10" id="KW-0175">Coiled coil</keyword>
<reference evidence="13 14" key="1">
    <citation type="submission" date="2020-08" db="EMBL/GenBank/DDBJ databases">
        <title>Genomic Encyclopedia of Type Strains, Phase IV (KMG-IV): sequencing the most valuable type-strain genomes for metagenomic binning, comparative biology and taxonomic classification.</title>
        <authorList>
            <person name="Goeker M."/>
        </authorList>
    </citation>
    <scope>NUCLEOTIDE SEQUENCE [LARGE SCALE GENOMIC DNA]</scope>
    <source>
        <strain evidence="13 14">DSM 17498</strain>
    </source>
</reference>
<dbReference type="Proteomes" id="UP000521227">
    <property type="component" value="Unassembled WGS sequence"/>
</dbReference>
<dbReference type="PANTHER" id="PTHR30386:SF17">
    <property type="entry name" value="ALKALINE PROTEASE SECRETION PROTEIN APRE"/>
    <property type="match status" value="1"/>
</dbReference>
<feature type="domain" description="AprE-like beta-barrel" evidence="12">
    <location>
        <begin position="344"/>
        <end position="433"/>
    </location>
</feature>
<dbReference type="Gene3D" id="2.40.50.100">
    <property type="match status" value="1"/>
</dbReference>
<dbReference type="GO" id="GO:0015031">
    <property type="term" value="P:protein transport"/>
    <property type="evidence" value="ECO:0007669"/>
    <property type="project" value="InterPro"/>
</dbReference>
<dbReference type="Gene3D" id="2.40.30.170">
    <property type="match status" value="1"/>
</dbReference>
<organism evidence="13 14">
    <name type="scientific">Afipia massiliensis</name>
    <dbReference type="NCBI Taxonomy" id="211460"/>
    <lineage>
        <taxon>Bacteria</taxon>
        <taxon>Pseudomonadati</taxon>
        <taxon>Pseudomonadota</taxon>
        <taxon>Alphaproteobacteria</taxon>
        <taxon>Hyphomicrobiales</taxon>
        <taxon>Nitrobacteraceae</taxon>
        <taxon>Afipia</taxon>
    </lineage>
</organism>
<evidence type="ECO:0000256" key="3">
    <source>
        <dbReference type="ARBA" id="ARBA00022448"/>
    </source>
</evidence>
<dbReference type="GO" id="GO:0005886">
    <property type="term" value="C:plasma membrane"/>
    <property type="evidence" value="ECO:0007669"/>
    <property type="project" value="UniProtKB-SubCell"/>
</dbReference>
<evidence type="ECO:0000313" key="14">
    <source>
        <dbReference type="Proteomes" id="UP000521227"/>
    </source>
</evidence>
<gene>
    <name evidence="13" type="ORF">HNQ36_000879</name>
</gene>
<dbReference type="Pfam" id="PF26002">
    <property type="entry name" value="Beta-barrel_AprE"/>
    <property type="match status" value="1"/>
</dbReference>
<sequence length="456" mass="50448">MTQGRHSGAVAILSSAASGYQSVVGPERPRSDMRRIITWGCVLLVLQFCGFGVWATTVPLRSAVIAPGVIKVHSKRKAVQHLEGGTLKSILVRENDHVKAGQLIARLDTTQIEASLGSLETRLFSNLAMEARLAAEQIRAKSISFPEELQMNATRSVARIAIESQEAEFVARLAALDGERKLIDQQMLQLTDSIRGLESNTKGVEQQLAFLLEEIADTSFLLEKGLARKPRVLALKRAEAEASAQITRNAASIAESRGKIAELEDRRRQLSFNQNQDIAKQRHALSEEIGDLRHRIAALRSQLARSELRAPESGKIVGLNSRDLSAVLAPRETLLEIVPMEDRLVIEATLKPTDREEVYPGQSARVRVHALNTRRRPLLDGKIVTVAADALVDPKTGVASYMTEVELEHKTETAPYLSSLLPGMPVEIFVETGERTFAEYLLQPMKLRIHRAFRES</sequence>
<dbReference type="InterPro" id="IPR050739">
    <property type="entry name" value="MFP"/>
</dbReference>
<keyword evidence="7 9" id="KW-1133">Transmembrane helix</keyword>
<comment type="caution">
    <text evidence="13">The sequence shown here is derived from an EMBL/GenBank/DDBJ whole genome shotgun (WGS) entry which is preliminary data.</text>
</comment>
<evidence type="ECO:0000256" key="8">
    <source>
        <dbReference type="ARBA" id="ARBA00023136"/>
    </source>
</evidence>
<evidence type="ECO:0000256" key="7">
    <source>
        <dbReference type="ARBA" id="ARBA00022989"/>
    </source>
</evidence>
<dbReference type="InterPro" id="IPR058781">
    <property type="entry name" value="HH_AprE-like"/>
</dbReference>
<evidence type="ECO:0000256" key="5">
    <source>
        <dbReference type="ARBA" id="ARBA00022519"/>
    </source>
</evidence>
<dbReference type="InterPro" id="IPR010129">
    <property type="entry name" value="T1SS_HlyD"/>
</dbReference>
<keyword evidence="4 9" id="KW-1003">Cell membrane</keyword>
<evidence type="ECO:0000256" key="1">
    <source>
        <dbReference type="ARBA" id="ARBA00004377"/>
    </source>
</evidence>
<feature type="coiled-coil region" evidence="10">
    <location>
        <begin position="253"/>
        <end position="309"/>
    </location>
</feature>
<dbReference type="RefSeq" id="WP_184082687.1">
    <property type="nucleotide sequence ID" value="NZ_JACHIJ010000001.1"/>
</dbReference>
<dbReference type="NCBIfam" id="TIGR01843">
    <property type="entry name" value="type_I_hlyD"/>
    <property type="match status" value="1"/>
</dbReference>
<comment type="subcellular location">
    <subcellularLocation>
        <location evidence="1 9">Cell inner membrane</location>
        <topology evidence="1 9">Single-pass membrane protein</topology>
    </subcellularLocation>
</comment>
<feature type="transmembrane region" description="Helical" evidence="9">
    <location>
        <begin position="36"/>
        <end position="55"/>
    </location>
</feature>
<accession>A0A840MZ67</accession>
<keyword evidence="5 9" id="KW-0997">Cell inner membrane</keyword>
<proteinExistence type="inferred from homology"/>
<evidence type="ECO:0000259" key="11">
    <source>
        <dbReference type="Pfam" id="PF25994"/>
    </source>
</evidence>
<keyword evidence="6 9" id="KW-0812">Transmembrane</keyword>
<dbReference type="AlphaFoldDB" id="A0A840MZ67"/>
<evidence type="ECO:0000256" key="10">
    <source>
        <dbReference type="SAM" id="Coils"/>
    </source>
</evidence>